<dbReference type="RefSeq" id="WP_144915841.1">
    <property type="nucleotide sequence ID" value="NZ_VLLI01000015.1"/>
</dbReference>
<proteinExistence type="predicted"/>
<sequence length="723" mass="81571">MVHYIKLLLQYTKWLILLPIICAITVFFLTKKAKKEYSSSTTLYTGVASGYSITSTEDERLDYFAVNNAFDNLLASAKSRETIEQVSLHLLAEHLLLTKPDPHVLGSAGFESLRKLVDNRLLARAKQLKDPQSVYNYINQLYTSQDDNVITDILNKPGSFYSIDDLKSNLVVTRINTSDIIQVVYSGNDPAVCLRVLQLHSSIFTANYKRLKSDQTYSAVQYFETKLADAKTRLAASENDLKVFGQKNRVINYYEQTRYVAQAKEELDKEIYAEKVNQSGSKHALLQVDKKLSSRENQVSNGLSLINLRQHLSEANSGLERAKVYNNTAKINEFSKRVKMLDDSLKSESNKYLNLNYTPETIPRPSLIQQYIDNSVSSDKATAGLGVLNNQKQNYLNEIDELAPLGSTLKQLERQIDINEKEYLAILNGLHLARLRQSNLSLNSNIVVQDKPFFPLQPQASTRGLLIGLSFFVGFILVVTFAIGKEFMDSSIRSPERAKKTIGLPLAGVSITGGVTIMPYQHALRNLLAEKFVSTILPYISKPIEDNGNAQISIITTKAGVFPKTDLKRLHKFLSSLYNDTYWIVPINYSEVFTAALPQNAFAVYTPNLVHLNYKNVYELVNETPQKHQLTIYISPDLSQSSLPVSFAKSSDLMLLAFKANDTWLPLDKEILIKVKAAINDIPFFTWLINTDEANLDGLIGEVPKKRSWLRKKIKKLLTLNLK</sequence>
<dbReference type="GO" id="GO:0005886">
    <property type="term" value="C:plasma membrane"/>
    <property type="evidence" value="ECO:0007669"/>
    <property type="project" value="TreeGrafter"/>
</dbReference>
<reference evidence="2 3" key="1">
    <citation type="submission" date="2019-07" db="EMBL/GenBank/DDBJ databases">
        <title>Genomic Encyclopedia of Archaeal and Bacterial Type Strains, Phase II (KMG-II): from individual species to whole genera.</title>
        <authorList>
            <person name="Goeker M."/>
        </authorList>
    </citation>
    <scope>NUCLEOTIDE SEQUENCE [LARGE SCALE GENOMIC DNA]</scope>
    <source>
        <strain evidence="2 3">ATCC BAA-1854</strain>
    </source>
</reference>
<keyword evidence="3" id="KW-1185">Reference proteome</keyword>
<name>A0A562TQ39_9SPHI</name>
<comment type="caution">
    <text evidence="2">The sequence shown here is derived from an EMBL/GenBank/DDBJ whole genome shotgun (WGS) entry which is preliminary data.</text>
</comment>
<dbReference type="PANTHER" id="PTHR32309">
    <property type="entry name" value="TYROSINE-PROTEIN KINASE"/>
    <property type="match status" value="1"/>
</dbReference>
<gene>
    <name evidence="2" type="ORF">JN11_04272</name>
</gene>
<evidence type="ECO:0000256" key="1">
    <source>
        <dbReference type="SAM" id="Phobius"/>
    </source>
</evidence>
<protein>
    <submittedName>
        <fullName evidence="2">Uncharacterized protein involved in exopolysaccharide biosynthesis</fullName>
    </submittedName>
</protein>
<organism evidence="2 3">
    <name type="scientific">Mucilaginibacter frigoritolerans</name>
    <dbReference type="NCBI Taxonomy" id="652788"/>
    <lineage>
        <taxon>Bacteria</taxon>
        <taxon>Pseudomonadati</taxon>
        <taxon>Bacteroidota</taxon>
        <taxon>Sphingobacteriia</taxon>
        <taxon>Sphingobacteriales</taxon>
        <taxon>Sphingobacteriaceae</taxon>
        <taxon>Mucilaginibacter</taxon>
    </lineage>
</organism>
<evidence type="ECO:0000313" key="2">
    <source>
        <dbReference type="EMBL" id="TWI95533.1"/>
    </source>
</evidence>
<dbReference type="InterPro" id="IPR050445">
    <property type="entry name" value="Bact_polysacc_biosynth/exp"/>
</dbReference>
<evidence type="ECO:0000313" key="3">
    <source>
        <dbReference type="Proteomes" id="UP000317010"/>
    </source>
</evidence>
<dbReference type="Proteomes" id="UP000317010">
    <property type="component" value="Unassembled WGS sequence"/>
</dbReference>
<keyword evidence="1" id="KW-0812">Transmembrane</keyword>
<dbReference type="AlphaFoldDB" id="A0A562TQ39"/>
<dbReference type="GO" id="GO:0004713">
    <property type="term" value="F:protein tyrosine kinase activity"/>
    <property type="evidence" value="ECO:0007669"/>
    <property type="project" value="TreeGrafter"/>
</dbReference>
<dbReference type="OrthoDB" id="781284at2"/>
<dbReference type="PANTHER" id="PTHR32309:SF13">
    <property type="entry name" value="FERRIC ENTEROBACTIN TRANSPORT PROTEIN FEPE"/>
    <property type="match status" value="1"/>
</dbReference>
<accession>A0A562TQ39</accession>
<dbReference type="EMBL" id="VLLI01000015">
    <property type="protein sequence ID" value="TWI95533.1"/>
    <property type="molecule type" value="Genomic_DNA"/>
</dbReference>
<keyword evidence="1" id="KW-0472">Membrane</keyword>
<feature type="transmembrane region" description="Helical" evidence="1">
    <location>
        <begin position="464"/>
        <end position="484"/>
    </location>
</feature>
<keyword evidence="1" id="KW-1133">Transmembrane helix</keyword>
<feature type="transmembrane region" description="Helical" evidence="1">
    <location>
        <begin position="12"/>
        <end position="30"/>
    </location>
</feature>